<dbReference type="InterPro" id="IPR010347">
    <property type="entry name" value="Tdp1"/>
</dbReference>
<dbReference type="eggNOG" id="KOG2031">
    <property type="taxonomic scope" value="Eukaryota"/>
</dbReference>
<dbReference type="SUPFAM" id="SSF56024">
    <property type="entry name" value="Phospholipase D/nuclease"/>
    <property type="match status" value="2"/>
</dbReference>
<proteinExistence type="predicted"/>
<feature type="region of interest" description="Disordered" evidence="3">
    <location>
        <begin position="584"/>
        <end position="603"/>
    </location>
</feature>
<dbReference type="HOGENOM" id="CLU_007773_2_0_1"/>
<dbReference type="Proteomes" id="UP000006911">
    <property type="component" value="Unassembled WGS sequence"/>
</dbReference>
<dbReference type="GO" id="GO:0006281">
    <property type="term" value="P:DNA repair"/>
    <property type="evidence" value="ECO:0007669"/>
    <property type="project" value="InterPro"/>
</dbReference>
<feature type="binding site" evidence="2">
    <location>
        <position position="316"/>
    </location>
    <ligand>
        <name>substrate</name>
    </ligand>
</feature>
<sequence length="603" mass="66561">MEHTYEISDSDSGANEDEERQIAEAIRLSLLESPHPPAQGDASGSRDPQRGAKKRKMDVIEIVSDDEEDDGILDGINATRKAPKASDNSSVRARAVGIPGVNGPAIVLEPADGLLRMIGNRAQMERERLARLAELKRSPPEFGLLLDGAAPEAPKPAEAAGRLSCFFGGGSVPNKASAFEPSGFSADNRKQINTRGTRQSGNDSDSPDATPRFLQYPNGVVRKTWADGYPKTDTEITFEEVLQKESLCVAVLSAFQWDIDWVLKKLPLDTIQRLVMVMHAKEEQDRSYKVQQLGSLPRTTLVLPPMQGQVSCMHSKLMLLFHMNGDQRWLRVAVPSANLTDYDWGELGGVMENTVFIIDLPRLPKPNHNQTHFAKELHHFCAAKGMPEDVLNGLYRYDFSRTKDMAFVHSIGGSNAGKDWRRTGYSGLGTAVKALGLSSGPGLEFDFVTSSLGAANMGFISNMYRAAMGDDGLKELQRCSNKSVKGAKKKSVLVMGDQITDGDSETGFDEETNQERIMNHVRIYFPSYETVRLSKKGFNSGGTICFNSSWWDSPTFPRSVMRDCVSVRDGLLMHNKMLFARPSRQLQASAGKRKRMVGKTSHR</sequence>
<dbReference type="GO" id="GO:0005634">
    <property type="term" value="C:nucleus"/>
    <property type="evidence" value="ECO:0007669"/>
    <property type="project" value="InterPro"/>
</dbReference>
<feature type="active site" description="Nucleophile" evidence="1">
    <location>
        <position position="314"/>
    </location>
</feature>
<evidence type="ECO:0000313" key="4">
    <source>
        <dbReference type="EMBL" id="CAZ81406.1"/>
    </source>
</evidence>
<dbReference type="PANTHER" id="PTHR12415:SF4">
    <property type="entry name" value="TYROSYL-DNA PHOSPHODIESTERASE DOMAIN-CONTAINING PROTEIN"/>
    <property type="match status" value="1"/>
</dbReference>
<dbReference type="CDD" id="cd09122">
    <property type="entry name" value="PLDc_Tdp1_1"/>
    <property type="match status" value="1"/>
</dbReference>
<feature type="region of interest" description="Disordered" evidence="3">
    <location>
        <begin position="1"/>
        <end position="56"/>
    </location>
</feature>
<evidence type="ECO:0000256" key="3">
    <source>
        <dbReference type="SAM" id="MobiDB-lite"/>
    </source>
</evidence>
<dbReference type="GeneID" id="9187104"/>
<dbReference type="InParanoid" id="D5GA52"/>
<evidence type="ECO:0000313" key="5">
    <source>
        <dbReference type="Proteomes" id="UP000006911"/>
    </source>
</evidence>
<organism evidence="4 5">
    <name type="scientific">Tuber melanosporum (strain Mel28)</name>
    <name type="common">Perigord black truffle</name>
    <dbReference type="NCBI Taxonomy" id="656061"/>
    <lineage>
        <taxon>Eukaryota</taxon>
        <taxon>Fungi</taxon>
        <taxon>Dikarya</taxon>
        <taxon>Ascomycota</taxon>
        <taxon>Pezizomycotina</taxon>
        <taxon>Pezizomycetes</taxon>
        <taxon>Pezizales</taxon>
        <taxon>Tuberaceae</taxon>
        <taxon>Tuber</taxon>
    </lineage>
</organism>
<protein>
    <submittedName>
        <fullName evidence="4">(Perigord truffle) hypothetical protein</fullName>
    </submittedName>
</protein>
<dbReference type="STRING" id="656061.D5GA52"/>
<accession>D5GA52</accession>
<gene>
    <name evidence="4" type="ORF">GSTUM_00005135001</name>
</gene>
<name>D5GA52_TUBMM</name>
<dbReference type="Pfam" id="PF06087">
    <property type="entry name" value="Tyr-DNA_phospho"/>
    <property type="match status" value="1"/>
</dbReference>
<evidence type="ECO:0000256" key="1">
    <source>
        <dbReference type="PIRSR" id="PIRSR610347-1"/>
    </source>
</evidence>
<feature type="compositionally biased region" description="Basic residues" evidence="3">
    <location>
        <begin position="591"/>
        <end position="603"/>
    </location>
</feature>
<feature type="region of interest" description="Disordered" evidence="3">
    <location>
        <begin position="178"/>
        <end position="213"/>
    </location>
</feature>
<dbReference type="Gene3D" id="3.30.870.10">
    <property type="entry name" value="Endonuclease Chain A"/>
    <property type="match status" value="2"/>
</dbReference>
<dbReference type="GO" id="GO:0003690">
    <property type="term" value="F:double-stranded DNA binding"/>
    <property type="evidence" value="ECO:0007669"/>
    <property type="project" value="TreeGrafter"/>
</dbReference>
<dbReference type="EMBL" id="FN430075">
    <property type="protein sequence ID" value="CAZ81406.1"/>
    <property type="molecule type" value="Genomic_DNA"/>
</dbReference>
<dbReference type="GO" id="GO:0003697">
    <property type="term" value="F:single-stranded DNA binding"/>
    <property type="evidence" value="ECO:0007669"/>
    <property type="project" value="TreeGrafter"/>
</dbReference>
<dbReference type="PANTHER" id="PTHR12415">
    <property type="entry name" value="TYROSYL-DNA PHOSPHODIESTERASE 1"/>
    <property type="match status" value="1"/>
</dbReference>
<feature type="compositionally biased region" description="Polar residues" evidence="3">
    <location>
        <begin position="191"/>
        <end position="204"/>
    </location>
</feature>
<dbReference type="GO" id="GO:0017005">
    <property type="term" value="F:3'-tyrosyl-DNA phosphodiesterase activity"/>
    <property type="evidence" value="ECO:0007669"/>
    <property type="project" value="TreeGrafter"/>
</dbReference>
<keyword evidence="5" id="KW-1185">Reference proteome</keyword>
<dbReference type="RefSeq" id="XP_002837215.1">
    <property type="nucleotide sequence ID" value="XM_002837169.1"/>
</dbReference>
<dbReference type="KEGG" id="tml:GSTUM_00005135001"/>
<evidence type="ECO:0000256" key="2">
    <source>
        <dbReference type="PIRSR" id="PIRSR610347-2"/>
    </source>
</evidence>
<reference evidence="4 5" key="1">
    <citation type="journal article" date="2010" name="Nature">
        <title>Perigord black truffle genome uncovers evolutionary origins and mechanisms of symbiosis.</title>
        <authorList>
            <person name="Martin F."/>
            <person name="Kohler A."/>
            <person name="Murat C."/>
            <person name="Balestrini R."/>
            <person name="Coutinho P.M."/>
            <person name="Jaillon O."/>
            <person name="Montanini B."/>
            <person name="Morin E."/>
            <person name="Noel B."/>
            <person name="Percudani R."/>
            <person name="Porcel B."/>
            <person name="Rubini A."/>
            <person name="Amicucci A."/>
            <person name="Amselem J."/>
            <person name="Anthouard V."/>
            <person name="Arcioni S."/>
            <person name="Artiguenave F."/>
            <person name="Aury J.M."/>
            <person name="Ballario P."/>
            <person name="Bolchi A."/>
            <person name="Brenna A."/>
            <person name="Brun A."/>
            <person name="Buee M."/>
            <person name="Cantarel B."/>
            <person name="Chevalier G."/>
            <person name="Couloux A."/>
            <person name="Da Silva C."/>
            <person name="Denoeud F."/>
            <person name="Duplessis S."/>
            <person name="Ghignone S."/>
            <person name="Hilselberger B."/>
            <person name="Iotti M."/>
            <person name="Marcais B."/>
            <person name="Mello A."/>
            <person name="Miranda M."/>
            <person name="Pacioni G."/>
            <person name="Quesneville H."/>
            <person name="Riccioni C."/>
            <person name="Ruotolo R."/>
            <person name="Splivallo R."/>
            <person name="Stocchi V."/>
            <person name="Tisserant E."/>
            <person name="Viscomi A.R."/>
            <person name="Zambonelli A."/>
            <person name="Zampieri E."/>
            <person name="Henrissat B."/>
            <person name="Lebrun M.H."/>
            <person name="Paolocci F."/>
            <person name="Bonfante P."/>
            <person name="Ottonello S."/>
            <person name="Wincker P."/>
        </authorList>
    </citation>
    <scope>NUCLEOTIDE SEQUENCE [LARGE SCALE GENOMIC DNA]</scope>
    <source>
        <strain evidence="4 5">Mel28</strain>
    </source>
</reference>
<dbReference type="AlphaFoldDB" id="D5GA52"/>